<dbReference type="Pfam" id="PF02811">
    <property type="entry name" value="PHP"/>
    <property type="match status" value="1"/>
</dbReference>
<evidence type="ECO:0000313" key="2">
    <source>
        <dbReference type="EMBL" id="KAB7462374.1"/>
    </source>
</evidence>
<dbReference type="InterPro" id="IPR052018">
    <property type="entry name" value="PHP_domain"/>
</dbReference>
<dbReference type="EMBL" id="CACRSP010000004">
    <property type="protein sequence ID" value="VYT03191.1"/>
    <property type="molecule type" value="Genomic_DNA"/>
</dbReference>
<accession>A0A6N2TGR1</accession>
<proteinExistence type="predicted"/>
<dbReference type="GO" id="GO:0035312">
    <property type="term" value="F:5'-3' DNA exonuclease activity"/>
    <property type="evidence" value="ECO:0007669"/>
    <property type="project" value="TreeGrafter"/>
</dbReference>
<evidence type="ECO:0000313" key="4">
    <source>
        <dbReference type="Proteomes" id="UP000429211"/>
    </source>
</evidence>
<reference evidence="2 4" key="1">
    <citation type="journal article" date="2019" name="Nat. Med.">
        <title>A library of human gut bacterial isolates paired with longitudinal multiomics data enables mechanistic microbiome research.</title>
        <authorList>
            <person name="Poyet M."/>
            <person name="Groussin M."/>
            <person name="Gibbons S.M."/>
            <person name="Avila-Pacheco J."/>
            <person name="Jiang X."/>
            <person name="Kearney S.M."/>
            <person name="Perrotta A.R."/>
            <person name="Berdy B."/>
            <person name="Zhao S."/>
            <person name="Lieberman T.D."/>
            <person name="Swanson P.K."/>
            <person name="Smith M."/>
            <person name="Roesemann S."/>
            <person name="Alexander J.E."/>
            <person name="Rich S.A."/>
            <person name="Livny J."/>
            <person name="Vlamakis H."/>
            <person name="Clish C."/>
            <person name="Bullock K."/>
            <person name="Deik A."/>
            <person name="Scott J."/>
            <person name="Pierce K.A."/>
            <person name="Xavier R.J."/>
            <person name="Alm E.J."/>
        </authorList>
    </citation>
    <scope>NUCLEOTIDE SEQUENCE [LARGE SCALE GENOMIC DNA]</scope>
    <source>
        <strain evidence="2 4">BIOML-A2</strain>
    </source>
</reference>
<dbReference type="RefSeq" id="WP_034522331.1">
    <property type="nucleotide sequence ID" value="NZ_CACRSP010000004.1"/>
</dbReference>
<gene>
    <name evidence="3" type="ORF">BDLFYP24_01930</name>
    <name evidence="2" type="ORF">GBB04_00920</name>
</gene>
<organism evidence="3">
    <name type="scientific">Bifidobacterium dentium</name>
    <dbReference type="NCBI Taxonomy" id="1689"/>
    <lineage>
        <taxon>Bacteria</taxon>
        <taxon>Bacillati</taxon>
        <taxon>Actinomycetota</taxon>
        <taxon>Actinomycetes</taxon>
        <taxon>Bifidobacteriales</taxon>
        <taxon>Bifidobacteriaceae</taxon>
        <taxon>Bifidobacterium</taxon>
    </lineage>
</organism>
<dbReference type="GO" id="GO:0004534">
    <property type="term" value="F:5'-3' RNA exonuclease activity"/>
    <property type="evidence" value="ECO:0007669"/>
    <property type="project" value="TreeGrafter"/>
</dbReference>
<dbReference type="PANTHER" id="PTHR42924">
    <property type="entry name" value="EXONUCLEASE"/>
    <property type="match status" value="1"/>
</dbReference>
<protein>
    <submittedName>
        <fullName evidence="3">Error-prone DNA polymerase</fullName>
    </submittedName>
    <submittedName>
        <fullName evidence="2">PHP domain-containing protein</fullName>
    </submittedName>
</protein>
<sequence length="311" mass="33918">MTHVGIAAPPVVGWDIHCHTVFSDGTETPRTLLEQAKSRGLQGVAITDHDTTAGWSDAQQAATWAELPLLRGTEITADDNRISVHMLAFQYDPDNAQIREMFANTRAARLRRTKRMVEHIAEDYPITWHSVQVQAHEGMRTTIGRPHIADALVAAGVYRTRSEAFAGVVSTSSKYYIPTPSPTTHDVVAAVKAAGGVTVIAHAGDLSRNRRLLSDGQIENLIAEGLDGLEVWHRGNPPQQRERLLAIASAHDLLVTGGSDWHGKGKPNELGENLTDADTVREIVRRGVLPLFGAYMKMPAGNFANGHPKRT</sequence>
<name>A0A6N2TGR1_9BIFI</name>
<evidence type="ECO:0000259" key="1">
    <source>
        <dbReference type="SMART" id="SM00481"/>
    </source>
</evidence>
<evidence type="ECO:0000313" key="3">
    <source>
        <dbReference type="EMBL" id="VYT03191.1"/>
    </source>
</evidence>
<dbReference type="InterPro" id="IPR003141">
    <property type="entry name" value="Pol/His_phosphatase_N"/>
</dbReference>
<dbReference type="Proteomes" id="UP000429211">
    <property type="component" value="Unassembled WGS sequence"/>
</dbReference>
<dbReference type="AlphaFoldDB" id="A0A6N2TGR1"/>
<dbReference type="Gene3D" id="3.20.20.140">
    <property type="entry name" value="Metal-dependent hydrolases"/>
    <property type="match status" value="1"/>
</dbReference>
<dbReference type="CDD" id="cd07438">
    <property type="entry name" value="PHP_HisPPase_AMP"/>
    <property type="match status" value="1"/>
</dbReference>
<dbReference type="PANTHER" id="PTHR42924:SF3">
    <property type="entry name" value="POLYMERASE_HISTIDINOL PHOSPHATASE N-TERMINAL DOMAIN-CONTAINING PROTEIN"/>
    <property type="match status" value="1"/>
</dbReference>
<feature type="domain" description="Polymerase/histidinol phosphatase N-terminal" evidence="1">
    <location>
        <begin position="14"/>
        <end position="79"/>
    </location>
</feature>
<dbReference type="EMBL" id="WDPD01000001">
    <property type="protein sequence ID" value="KAB7462374.1"/>
    <property type="molecule type" value="Genomic_DNA"/>
</dbReference>
<dbReference type="Gene3D" id="1.10.150.650">
    <property type="match status" value="1"/>
</dbReference>
<reference evidence="3" key="2">
    <citation type="submission" date="2019-11" db="EMBL/GenBank/DDBJ databases">
        <authorList>
            <person name="Feng L."/>
        </authorList>
    </citation>
    <scope>NUCLEOTIDE SEQUENCE</scope>
    <source>
        <strain evidence="3">BdentiumLFYP24</strain>
    </source>
</reference>
<dbReference type="InterPro" id="IPR016195">
    <property type="entry name" value="Pol/histidinol_Pase-like"/>
</dbReference>
<dbReference type="SMART" id="SM00481">
    <property type="entry name" value="POLIIIAc"/>
    <property type="match status" value="1"/>
</dbReference>
<dbReference type="InterPro" id="IPR004013">
    <property type="entry name" value="PHP_dom"/>
</dbReference>
<dbReference type="SUPFAM" id="SSF89550">
    <property type="entry name" value="PHP domain-like"/>
    <property type="match status" value="1"/>
</dbReference>